<dbReference type="AlphaFoldDB" id="A0A1H3VVY6"/>
<feature type="domain" description="Glycosyltransferase subfamily 4-like N-terminal" evidence="2">
    <location>
        <begin position="16"/>
        <end position="164"/>
    </location>
</feature>
<evidence type="ECO:0000313" key="3">
    <source>
        <dbReference type="EMBL" id="SDZ78851.1"/>
    </source>
</evidence>
<sequence length="370" mass="40952">MRVLHCYRTFYPETQGGLEQAILEMARHEAGSEVLTLSSSPGEVSVSDIPVKADRRWLSVASCCMGPGLVSTLYKSQADILHLHFPWPFGDLSYLLGGRRRPLIVTYHSDIVRQRALGAVYGPLMRLFLNKADRIVATSPNYLASSPVLTEYAKKVEVIPLGISESGYPRPSNNTIGHLRERFGQDFMLFIGALRYYKGLEYLLHAAKGLPFPILIAGKGPEEKMLKALAVTLGAENVHFLGHVDDEEKMALLDLCRAVVFPSHLRSEAFGVTLLEGMMAAKPLISCDIGTGTSFVNLDGVTGHVIAPADVQALRSAMMDLWDDRKKAESWGHAARARYEEMFTGQKMAEAYQDLYRRVLGERTDHGARG</sequence>
<dbReference type="Proteomes" id="UP000198658">
    <property type="component" value="Unassembled WGS sequence"/>
</dbReference>
<dbReference type="EMBL" id="FNQO01000001">
    <property type="protein sequence ID" value="SDZ78851.1"/>
    <property type="molecule type" value="Genomic_DNA"/>
</dbReference>
<evidence type="ECO:0000259" key="1">
    <source>
        <dbReference type="Pfam" id="PF00534"/>
    </source>
</evidence>
<keyword evidence="3" id="KW-0328">Glycosyltransferase</keyword>
<gene>
    <name evidence="3" type="ORF">SAMN05216562_0314</name>
</gene>
<dbReference type="PANTHER" id="PTHR12526">
    <property type="entry name" value="GLYCOSYLTRANSFERASE"/>
    <property type="match status" value="1"/>
</dbReference>
<proteinExistence type="predicted"/>
<keyword evidence="3" id="KW-0808">Transferase</keyword>
<dbReference type="PANTHER" id="PTHR12526:SF627">
    <property type="entry name" value="D-RHAMNOSYLTRANSFERASE WBPZ"/>
    <property type="match status" value="1"/>
</dbReference>
<feature type="domain" description="Glycosyl transferase family 1" evidence="1">
    <location>
        <begin position="184"/>
        <end position="337"/>
    </location>
</feature>
<dbReference type="InterPro" id="IPR001296">
    <property type="entry name" value="Glyco_trans_1"/>
</dbReference>
<reference evidence="4" key="1">
    <citation type="submission" date="2016-10" db="EMBL/GenBank/DDBJ databases">
        <authorList>
            <person name="Varghese N."/>
            <person name="Submissions S."/>
        </authorList>
    </citation>
    <scope>NUCLEOTIDE SEQUENCE [LARGE SCALE GENOMIC DNA]</scope>
    <source>
        <strain evidence="4">CGMCC 1.10657</strain>
    </source>
</reference>
<dbReference type="STRING" id="658218.SAMN05216562_0314"/>
<dbReference type="OrthoDB" id="9802525at2"/>
<keyword evidence="4" id="KW-1185">Reference proteome</keyword>
<dbReference type="Gene3D" id="3.40.50.2000">
    <property type="entry name" value="Glycogen Phosphorylase B"/>
    <property type="match status" value="2"/>
</dbReference>
<name>A0A1H3VVY6_9GAMM</name>
<dbReference type="Pfam" id="PF13439">
    <property type="entry name" value="Glyco_transf_4"/>
    <property type="match status" value="1"/>
</dbReference>
<evidence type="ECO:0000259" key="2">
    <source>
        <dbReference type="Pfam" id="PF13439"/>
    </source>
</evidence>
<protein>
    <submittedName>
        <fullName evidence="3">Rhamnosyl/mannosyltransferase</fullName>
    </submittedName>
</protein>
<accession>A0A1H3VVY6</accession>
<dbReference type="GO" id="GO:0016757">
    <property type="term" value="F:glycosyltransferase activity"/>
    <property type="evidence" value="ECO:0007669"/>
    <property type="project" value="UniProtKB-KW"/>
</dbReference>
<evidence type="ECO:0000313" key="4">
    <source>
        <dbReference type="Proteomes" id="UP000198658"/>
    </source>
</evidence>
<dbReference type="InterPro" id="IPR028098">
    <property type="entry name" value="Glyco_trans_4-like_N"/>
</dbReference>
<dbReference type="Pfam" id="PF00534">
    <property type="entry name" value="Glycos_transf_1"/>
    <property type="match status" value="1"/>
</dbReference>
<organism evidence="3 4">
    <name type="scientific">Microbulbifer marinus</name>
    <dbReference type="NCBI Taxonomy" id="658218"/>
    <lineage>
        <taxon>Bacteria</taxon>
        <taxon>Pseudomonadati</taxon>
        <taxon>Pseudomonadota</taxon>
        <taxon>Gammaproteobacteria</taxon>
        <taxon>Cellvibrionales</taxon>
        <taxon>Microbulbiferaceae</taxon>
        <taxon>Microbulbifer</taxon>
    </lineage>
</organism>
<dbReference type="GO" id="GO:1901135">
    <property type="term" value="P:carbohydrate derivative metabolic process"/>
    <property type="evidence" value="ECO:0007669"/>
    <property type="project" value="UniProtKB-ARBA"/>
</dbReference>
<dbReference type="SUPFAM" id="SSF53756">
    <property type="entry name" value="UDP-Glycosyltransferase/glycogen phosphorylase"/>
    <property type="match status" value="1"/>
</dbReference>
<dbReference type="RefSeq" id="WP_091384395.1">
    <property type="nucleotide sequence ID" value="NZ_FNQO01000001.1"/>
</dbReference>